<evidence type="ECO:0000256" key="3">
    <source>
        <dbReference type="ARBA" id="ARBA00023163"/>
    </source>
</evidence>
<dbReference type="InterPro" id="IPR036286">
    <property type="entry name" value="LexA/Signal_pep-like_sf"/>
</dbReference>
<dbReference type="PROSITE" id="PS50943">
    <property type="entry name" value="HTH_CROC1"/>
    <property type="match status" value="1"/>
</dbReference>
<dbReference type="CDD" id="cd00093">
    <property type="entry name" value="HTH_XRE"/>
    <property type="match status" value="1"/>
</dbReference>
<dbReference type="AlphaFoldDB" id="A0AAN4ADH5"/>
<dbReference type="InterPro" id="IPR039418">
    <property type="entry name" value="LexA-like"/>
</dbReference>
<accession>A0AAN4ADH5</accession>
<dbReference type="SUPFAM" id="SSF51306">
    <property type="entry name" value="LexA/Signal peptidase"/>
    <property type="match status" value="1"/>
</dbReference>
<dbReference type="Pfam" id="PF01381">
    <property type="entry name" value="HTH_3"/>
    <property type="match status" value="1"/>
</dbReference>
<dbReference type="Gene3D" id="2.10.109.10">
    <property type="entry name" value="Umud Fragment, subunit A"/>
    <property type="match status" value="1"/>
</dbReference>
<feature type="domain" description="HTH cro/C1-type" evidence="4">
    <location>
        <begin position="22"/>
        <end position="75"/>
    </location>
</feature>
<protein>
    <submittedName>
        <fullName evidence="5">Peptidase S24-like protein</fullName>
    </submittedName>
</protein>
<proteinExistence type="predicted"/>
<dbReference type="PANTHER" id="PTHR40661">
    <property type="match status" value="1"/>
</dbReference>
<dbReference type="InterPro" id="IPR015927">
    <property type="entry name" value="Peptidase_S24_S26A/B/C"/>
</dbReference>
<dbReference type="SUPFAM" id="SSF47413">
    <property type="entry name" value="lambda repressor-like DNA-binding domains"/>
    <property type="match status" value="1"/>
</dbReference>
<comment type="caution">
    <text evidence="5">The sequence shown here is derived from an EMBL/GenBank/DDBJ whole genome shotgun (WGS) entry which is preliminary data.</text>
</comment>
<dbReference type="InterPro" id="IPR010982">
    <property type="entry name" value="Lambda_DNA-bd_dom_sf"/>
</dbReference>
<evidence type="ECO:0000313" key="6">
    <source>
        <dbReference type="Proteomes" id="UP000003866"/>
    </source>
</evidence>
<evidence type="ECO:0000256" key="2">
    <source>
        <dbReference type="ARBA" id="ARBA00023125"/>
    </source>
</evidence>
<gene>
    <name evidence="5" type="ORF">EC40967_0565</name>
</gene>
<dbReference type="InterPro" id="IPR001387">
    <property type="entry name" value="Cro/C1-type_HTH"/>
</dbReference>
<dbReference type="Proteomes" id="UP000003866">
    <property type="component" value="Unassembled WGS sequence"/>
</dbReference>
<name>A0AAN4ADH5_ECOLX</name>
<keyword evidence="1" id="KW-0805">Transcription regulation</keyword>
<sequence length="242" mass="26928">MTINTQAYKLKLMKKETLADRLNLAMEQSGMSQGALAKASGVAQPTIWRLTSGNARGSTKIVEIANALGVRTEWLSSGIGPMRNDGQQSGKPAVSHSKYFKIDVLDIEVSAGPGVINREFVEVLRSVEYSFDDARHMFDGRKAENIRIINVRGDSMSGTIEPGDLLFVDITVKSFDGDGIYAFLYDDTAHVKRLQMMKDKLLVISDNKSYSPWDPIEKDEMNRVFIFGKVIGSMPQTYRKHG</sequence>
<dbReference type="CDD" id="cd06529">
    <property type="entry name" value="S24_LexA-like"/>
    <property type="match status" value="1"/>
</dbReference>
<dbReference type="Gene3D" id="1.10.260.40">
    <property type="entry name" value="lambda repressor-like DNA-binding domains"/>
    <property type="match status" value="1"/>
</dbReference>
<dbReference type="GO" id="GO:0003677">
    <property type="term" value="F:DNA binding"/>
    <property type="evidence" value="ECO:0007669"/>
    <property type="project" value="UniProtKB-KW"/>
</dbReference>
<keyword evidence="2" id="KW-0238">DNA-binding</keyword>
<keyword evidence="3" id="KW-0804">Transcription</keyword>
<reference evidence="5 6" key="1">
    <citation type="submission" date="2011-12" db="EMBL/GenBank/DDBJ databases">
        <authorList>
            <person name="Brinkac L."/>
            <person name="Radune D."/>
            <person name="Sanka R."/>
            <person name="Selengut J."/>
            <person name="DebRoy C."/>
            <person name="Feng P."/>
            <person name="Fratamico P.M."/>
            <person name="Kapur V."/>
            <person name="Kariyawasam S."/>
            <person name="Losada L."/>
            <person name="Nierman W.C."/>
            <person name="Nelson K."/>
        </authorList>
    </citation>
    <scope>NUCLEOTIDE SEQUENCE [LARGE SCALE GENOMIC DNA]</scope>
    <source>
        <strain evidence="5 6">4.0967</strain>
    </source>
</reference>
<evidence type="ECO:0000256" key="1">
    <source>
        <dbReference type="ARBA" id="ARBA00023015"/>
    </source>
</evidence>
<dbReference type="PANTHER" id="PTHR40661:SF3">
    <property type="entry name" value="FELS-1 PROPHAGE TRANSCRIPTIONAL REGULATOR"/>
    <property type="match status" value="1"/>
</dbReference>
<organism evidence="5 6">
    <name type="scientific">Escherichia coli 4.0967</name>
    <dbReference type="NCBI Taxonomy" id="869687"/>
    <lineage>
        <taxon>Bacteria</taxon>
        <taxon>Pseudomonadati</taxon>
        <taxon>Pseudomonadota</taxon>
        <taxon>Gammaproteobacteria</taxon>
        <taxon>Enterobacterales</taxon>
        <taxon>Enterobacteriaceae</taxon>
        <taxon>Escherichia</taxon>
    </lineage>
</organism>
<evidence type="ECO:0000259" key="4">
    <source>
        <dbReference type="PROSITE" id="PS50943"/>
    </source>
</evidence>
<evidence type="ECO:0000313" key="5">
    <source>
        <dbReference type="EMBL" id="EII33027.1"/>
    </source>
</evidence>
<dbReference type="Pfam" id="PF00717">
    <property type="entry name" value="Peptidase_S24"/>
    <property type="match status" value="1"/>
</dbReference>
<dbReference type="SMART" id="SM00530">
    <property type="entry name" value="HTH_XRE"/>
    <property type="match status" value="1"/>
</dbReference>
<dbReference type="EMBL" id="AFAA02000033">
    <property type="protein sequence ID" value="EII33027.1"/>
    <property type="molecule type" value="Genomic_DNA"/>
</dbReference>